<dbReference type="STRING" id="1056495.Calag_0805"/>
<dbReference type="SUPFAM" id="SSF55021">
    <property type="entry name" value="ACT-like"/>
    <property type="match status" value="1"/>
</dbReference>
<dbReference type="eggNOG" id="arCOG01008">
    <property type="taxonomic scope" value="Archaea"/>
</dbReference>
<dbReference type="Proteomes" id="UP000010469">
    <property type="component" value="Chromosome"/>
</dbReference>
<protein>
    <submittedName>
        <fullName evidence="2">Putative transcriptional regulator with CopG/Arc/MetJ DNA-binding domain and metal-binding domain</fullName>
    </submittedName>
</protein>
<dbReference type="InterPro" id="IPR027271">
    <property type="entry name" value="Acetolactate_synth/TF_NikR_C"/>
</dbReference>
<dbReference type="CDD" id="cd22231">
    <property type="entry name" value="RHH_NikR_HicB-like"/>
    <property type="match status" value="1"/>
</dbReference>
<dbReference type="InParanoid" id="L0A9J9"/>
<keyword evidence="2" id="KW-0238">DNA-binding</keyword>
<dbReference type="InterPro" id="IPR010985">
    <property type="entry name" value="Ribbon_hlx_hlx"/>
</dbReference>
<dbReference type="Pfam" id="PF12651">
    <property type="entry name" value="RHH_3"/>
    <property type="match status" value="1"/>
</dbReference>
<proteinExistence type="predicted"/>
<sequence length="135" mass="15577">MMRILSKKRFGISIPDDLYDNLNKLSKQLDTNRSDLVEQAVKTFINDYKHYLTPHNCIGVMIISCKDETAAKEAIDRFQDVAKTYIHTHENNICIELLFVSGPSEKIAELQKNLEKEGKCQPRYIPLVNVDSYNK</sequence>
<dbReference type="GO" id="GO:0003677">
    <property type="term" value="F:DNA binding"/>
    <property type="evidence" value="ECO:0007669"/>
    <property type="project" value="UniProtKB-KW"/>
</dbReference>
<dbReference type="SUPFAM" id="SSF47598">
    <property type="entry name" value="Ribbon-helix-helix"/>
    <property type="match status" value="1"/>
</dbReference>
<evidence type="ECO:0000313" key="2">
    <source>
        <dbReference type="EMBL" id="AFZ70546.1"/>
    </source>
</evidence>
<evidence type="ECO:0000259" key="1">
    <source>
        <dbReference type="Pfam" id="PF12651"/>
    </source>
</evidence>
<evidence type="ECO:0000313" key="3">
    <source>
        <dbReference type="Proteomes" id="UP000010469"/>
    </source>
</evidence>
<dbReference type="EMBL" id="CP003378">
    <property type="protein sequence ID" value="AFZ70546.1"/>
    <property type="molecule type" value="Genomic_DNA"/>
</dbReference>
<name>L0A9J9_CALLD</name>
<keyword evidence="3" id="KW-1185">Reference proteome</keyword>
<dbReference type="PANTHER" id="PTHR34719">
    <property type="entry name" value="NICKEL-RESPONSIVE REGULATOR"/>
    <property type="match status" value="1"/>
</dbReference>
<accession>L0A9J9</accession>
<dbReference type="InterPro" id="IPR050192">
    <property type="entry name" value="CopG/NikR_regulator"/>
</dbReference>
<dbReference type="InterPro" id="IPR038733">
    <property type="entry name" value="Predicted_DNA_bind_prot_RHH"/>
</dbReference>
<organism evidence="2 3">
    <name type="scientific">Caldisphaera lagunensis (strain DSM 15908 / JCM 11604 / ANMR 0165 / IC-154)</name>
    <dbReference type="NCBI Taxonomy" id="1056495"/>
    <lineage>
        <taxon>Archaea</taxon>
        <taxon>Thermoproteota</taxon>
        <taxon>Thermoprotei</taxon>
        <taxon>Acidilobales</taxon>
        <taxon>Caldisphaeraceae</taxon>
        <taxon>Caldisphaera</taxon>
    </lineage>
</organism>
<dbReference type="KEGG" id="clg:Calag_0805"/>
<dbReference type="GO" id="GO:0006355">
    <property type="term" value="P:regulation of DNA-templated transcription"/>
    <property type="evidence" value="ECO:0007669"/>
    <property type="project" value="InterPro"/>
</dbReference>
<dbReference type="InterPro" id="IPR045865">
    <property type="entry name" value="ACT-like_dom_sf"/>
</dbReference>
<dbReference type="AlphaFoldDB" id="L0A9J9"/>
<dbReference type="HOGENOM" id="CLU_113319_3_0_2"/>
<gene>
    <name evidence="2" type="ordered locus">Calag_0805</name>
</gene>
<dbReference type="PANTHER" id="PTHR34719:SF2">
    <property type="entry name" value="NICKEL-RESPONSIVE REGULATOR"/>
    <property type="match status" value="1"/>
</dbReference>
<dbReference type="Gene3D" id="3.30.70.1150">
    <property type="entry name" value="ACT-like. Chain A, domain 2"/>
    <property type="match status" value="1"/>
</dbReference>
<feature type="domain" description="Predicted DNA-binding protein ribbon-helix-helix" evidence="1">
    <location>
        <begin position="7"/>
        <end position="49"/>
    </location>
</feature>
<reference evidence="3" key="1">
    <citation type="submission" date="2012-03" db="EMBL/GenBank/DDBJ databases">
        <title>Complete genome of Caldisphaera lagunensis DSM 15908.</title>
        <authorList>
            <person name="Lucas S."/>
            <person name="Copeland A."/>
            <person name="Lapidus A."/>
            <person name="Glavina del Rio T."/>
            <person name="Dalin E."/>
            <person name="Tice H."/>
            <person name="Bruce D."/>
            <person name="Goodwin L."/>
            <person name="Pitluck S."/>
            <person name="Peters L."/>
            <person name="Mikhailova N."/>
            <person name="Teshima H."/>
            <person name="Kyrpides N."/>
            <person name="Mavromatis K."/>
            <person name="Ivanova N."/>
            <person name="Brettin T."/>
            <person name="Detter J.C."/>
            <person name="Han C."/>
            <person name="Larimer F."/>
            <person name="Land M."/>
            <person name="Hauser L."/>
            <person name="Markowitz V."/>
            <person name="Cheng J.-F."/>
            <person name="Hugenholtz P."/>
            <person name="Woyke T."/>
            <person name="Wu D."/>
            <person name="Spring S."/>
            <person name="Schroeder M."/>
            <person name="Brambilla E."/>
            <person name="Klenk H.-P."/>
            <person name="Eisen J.A."/>
        </authorList>
    </citation>
    <scope>NUCLEOTIDE SEQUENCE [LARGE SCALE GENOMIC DNA]</scope>
    <source>
        <strain evidence="3">DSM 15908 / JCM 11604 / IC-154</strain>
    </source>
</reference>